<dbReference type="Pfam" id="PF16264">
    <property type="entry name" value="SatD"/>
    <property type="match status" value="1"/>
</dbReference>
<proteinExistence type="predicted"/>
<dbReference type="InterPro" id="IPR032580">
    <property type="entry name" value="SatD"/>
</dbReference>
<accession>A0AAW6UAA3</accession>
<gene>
    <name evidence="1" type="ORF">QJ521_06000</name>
</gene>
<dbReference type="AlphaFoldDB" id="A0AAW6UAA3"/>
<keyword evidence="2" id="KW-1185">Reference proteome</keyword>
<name>A0AAW6UAA3_9MOLU</name>
<evidence type="ECO:0000313" key="2">
    <source>
        <dbReference type="Proteomes" id="UP001431532"/>
    </source>
</evidence>
<reference evidence="1" key="1">
    <citation type="submission" date="2023-05" db="EMBL/GenBank/DDBJ databases">
        <title>Mariniplasma microaerophilum sp. nov., a novel anaerobic mollicute isolated from terrestrial mud volcano, Taman Peninsula, Russia.</title>
        <authorList>
            <person name="Khomyakova M.A."/>
            <person name="Merkel A.Y."/>
            <person name="Slobodkin A.I."/>
        </authorList>
    </citation>
    <scope>NUCLEOTIDE SEQUENCE</scope>
    <source>
        <strain evidence="1">M4Ah</strain>
    </source>
</reference>
<dbReference type="Proteomes" id="UP001431532">
    <property type="component" value="Unassembled WGS sequence"/>
</dbReference>
<protein>
    <submittedName>
        <fullName evidence="1">SatD family protein</fullName>
    </submittedName>
</protein>
<sequence>MYYTLIGDLKKSKTIQNRIEVQHRLRDILNRINEEYQDTLVKKMYITLGDEFQGVFRTFDDIFEIMHKIMFNLEPVEIRFGLGIGDILFDESKDASPYDSDGEAWWFARDAIKAIKELEEKQKVTDFSNIMMKTNNAAFDLMINKVFDLLYIIKSGWTGTQLKMIEMIIHHYGLTRHFKQVDLAKLLDEAPPTVNEKLKRTKFYEYVEMIEALSLFIKNREGS</sequence>
<dbReference type="EMBL" id="JASCXW010000017">
    <property type="protein sequence ID" value="MDI6453108.1"/>
    <property type="molecule type" value="Genomic_DNA"/>
</dbReference>
<evidence type="ECO:0000313" key="1">
    <source>
        <dbReference type="EMBL" id="MDI6453108.1"/>
    </source>
</evidence>
<organism evidence="1 2">
    <name type="scientific">Peloplasma aerotolerans</name>
    <dbReference type="NCBI Taxonomy" id="3044389"/>
    <lineage>
        <taxon>Bacteria</taxon>
        <taxon>Bacillati</taxon>
        <taxon>Mycoplasmatota</taxon>
        <taxon>Mollicutes</taxon>
        <taxon>Acholeplasmatales</taxon>
        <taxon>Acholeplasmataceae</taxon>
        <taxon>Peloplasma</taxon>
    </lineage>
</organism>
<comment type="caution">
    <text evidence="1">The sequence shown here is derived from an EMBL/GenBank/DDBJ whole genome shotgun (WGS) entry which is preliminary data.</text>
</comment>
<dbReference type="RefSeq" id="WP_282839537.1">
    <property type="nucleotide sequence ID" value="NZ_JASCXW010000017.1"/>
</dbReference>